<dbReference type="SMART" id="SM00530">
    <property type="entry name" value="HTH_XRE"/>
    <property type="match status" value="1"/>
</dbReference>
<keyword evidence="4" id="KW-0238">DNA-binding</keyword>
<evidence type="ECO:0000256" key="4">
    <source>
        <dbReference type="ARBA" id="ARBA00023125"/>
    </source>
</evidence>
<feature type="transmembrane region" description="Helical" evidence="7">
    <location>
        <begin position="341"/>
        <end position="364"/>
    </location>
</feature>
<evidence type="ECO:0000313" key="10">
    <source>
        <dbReference type="EMBL" id="WSC13767.1"/>
    </source>
</evidence>
<gene>
    <name evidence="9" type="ORF">FHX80_113670</name>
    <name evidence="10" type="ORF">OIE64_13575</name>
</gene>
<evidence type="ECO:0000256" key="2">
    <source>
        <dbReference type="ARBA" id="ARBA00023015"/>
    </source>
</evidence>
<keyword evidence="2" id="KW-0805">Transcription regulation</keyword>
<dbReference type="InterPro" id="IPR039425">
    <property type="entry name" value="RNA_pol_sigma-70-like"/>
</dbReference>
<organism evidence="9 11">
    <name type="scientific">Streptomyces brevispora</name>
    <dbReference type="NCBI Taxonomy" id="887462"/>
    <lineage>
        <taxon>Bacteria</taxon>
        <taxon>Bacillati</taxon>
        <taxon>Actinomycetota</taxon>
        <taxon>Actinomycetes</taxon>
        <taxon>Kitasatosporales</taxon>
        <taxon>Streptomycetaceae</taxon>
        <taxon>Streptomyces</taxon>
    </lineage>
</organism>
<evidence type="ECO:0000256" key="5">
    <source>
        <dbReference type="ARBA" id="ARBA00023163"/>
    </source>
</evidence>
<feature type="region of interest" description="Disordered" evidence="6">
    <location>
        <begin position="69"/>
        <end position="142"/>
    </location>
</feature>
<feature type="domain" description="HTH cro/C1-type" evidence="8">
    <location>
        <begin position="20"/>
        <end position="75"/>
    </location>
</feature>
<keyword evidence="12" id="KW-1185">Reference proteome</keyword>
<dbReference type="InterPro" id="IPR001387">
    <property type="entry name" value="Cro/C1-type_HTH"/>
</dbReference>
<dbReference type="AlphaFoldDB" id="A0A561V0V6"/>
<dbReference type="SUPFAM" id="SSF88659">
    <property type="entry name" value="Sigma3 and sigma4 domains of RNA polymerase sigma factors"/>
    <property type="match status" value="1"/>
</dbReference>
<dbReference type="InterPro" id="IPR036388">
    <property type="entry name" value="WH-like_DNA-bd_sf"/>
</dbReference>
<keyword evidence="7" id="KW-1133">Transmembrane helix</keyword>
<dbReference type="GO" id="GO:0016987">
    <property type="term" value="F:sigma factor activity"/>
    <property type="evidence" value="ECO:0007669"/>
    <property type="project" value="UniProtKB-KW"/>
</dbReference>
<dbReference type="SUPFAM" id="SSF88946">
    <property type="entry name" value="Sigma2 domain of RNA polymerase sigma factors"/>
    <property type="match status" value="1"/>
</dbReference>
<dbReference type="GO" id="GO:0000428">
    <property type="term" value="C:DNA-directed RNA polymerase complex"/>
    <property type="evidence" value="ECO:0007669"/>
    <property type="project" value="UniProtKB-KW"/>
</dbReference>
<evidence type="ECO:0000256" key="6">
    <source>
        <dbReference type="SAM" id="MobiDB-lite"/>
    </source>
</evidence>
<feature type="region of interest" description="Disordered" evidence="6">
    <location>
        <begin position="369"/>
        <end position="417"/>
    </location>
</feature>
<evidence type="ECO:0000256" key="1">
    <source>
        <dbReference type="ARBA" id="ARBA00010641"/>
    </source>
</evidence>
<dbReference type="InterPro" id="IPR013325">
    <property type="entry name" value="RNA_pol_sigma_r2"/>
</dbReference>
<dbReference type="GO" id="GO:0003677">
    <property type="term" value="F:DNA binding"/>
    <property type="evidence" value="ECO:0007669"/>
    <property type="project" value="UniProtKB-KW"/>
</dbReference>
<keyword evidence="3" id="KW-0731">Sigma factor</keyword>
<dbReference type="GO" id="GO:0006352">
    <property type="term" value="P:DNA-templated transcription initiation"/>
    <property type="evidence" value="ECO:0007669"/>
    <property type="project" value="InterPro"/>
</dbReference>
<dbReference type="CDD" id="cd00093">
    <property type="entry name" value="HTH_XRE"/>
    <property type="match status" value="1"/>
</dbReference>
<dbReference type="InterPro" id="IPR013324">
    <property type="entry name" value="RNA_pol_sigma_r3/r4-like"/>
</dbReference>
<dbReference type="Proteomes" id="UP000318186">
    <property type="component" value="Unassembled WGS sequence"/>
</dbReference>
<dbReference type="Gene3D" id="1.10.260.40">
    <property type="entry name" value="lambda repressor-like DNA-binding domains"/>
    <property type="match status" value="1"/>
</dbReference>
<dbReference type="Pfam" id="PF13560">
    <property type="entry name" value="HTH_31"/>
    <property type="match status" value="1"/>
</dbReference>
<evidence type="ECO:0000313" key="9">
    <source>
        <dbReference type="EMBL" id="TWG05193.1"/>
    </source>
</evidence>
<dbReference type="SUPFAM" id="SSF47413">
    <property type="entry name" value="lambda repressor-like DNA-binding domains"/>
    <property type="match status" value="1"/>
</dbReference>
<dbReference type="InterPro" id="IPR010982">
    <property type="entry name" value="Lambda_DNA-bd_dom_sf"/>
</dbReference>
<dbReference type="Gene3D" id="1.10.10.10">
    <property type="entry name" value="Winged helix-like DNA-binding domain superfamily/Winged helix DNA-binding domain"/>
    <property type="match status" value="1"/>
</dbReference>
<protein>
    <submittedName>
        <fullName evidence="9">DNA-directed RNA polymerase specialized sigma24 family protein</fullName>
    </submittedName>
    <submittedName>
        <fullName evidence="10">Helix-turn-helix domain-containing protein</fullName>
    </submittedName>
</protein>
<dbReference type="Proteomes" id="UP001330827">
    <property type="component" value="Chromosome"/>
</dbReference>
<dbReference type="PANTHER" id="PTHR43133:SF8">
    <property type="entry name" value="RNA POLYMERASE SIGMA FACTOR HI_1459-RELATED"/>
    <property type="match status" value="1"/>
</dbReference>
<evidence type="ECO:0000259" key="8">
    <source>
        <dbReference type="PROSITE" id="PS50943"/>
    </source>
</evidence>
<keyword evidence="7" id="KW-0812">Transmembrane</keyword>
<reference evidence="9 11" key="1">
    <citation type="submission" date="2019-06" db="EMBL/GenBank/DDBJ databases">
        <title>Sequencing the genomes of 1000 actinobacteria strains.</title>
        <authorList>
            <person name="Klenk H.-P."/>
        </authorList>
    </citation>
    <scope>NUCLEOTIDE SEQUENCE [LARGE SCALE GENOMIC DNA]</scope>
    <source>
        <strain evidence="9 11">DSM 42059</strain>
    </source>
</reference>
<proteinExistence type="inferred from homology"/>
<reference evidence="10 12" key="2">
    <citation type="submission" date="2022-10" db="EMBL/GenBank/DDBJ databases">
        <title>The complete genomes of actinobacterial strains from the NBC collection.</title>
        <authorList>
            <person name="Joergensen T.S."/>
            <person name="Alvarez Arevalo M."/>
            <person name="Sterndorff E.B."/>
            <person name="Faurdal D."/>
            <person name="Vuksanovic O."/>
            <person name="Mourched A.-S."/>
            <person name="Charusanti P."/>
            <person name="Shaw S."/>
            <person name="Blin K."/>
            <person name="Weber T."/>
        </authorList>
    </citation>
    <scope>NUCLEOTIDE SEQUENCE [LARGE SCALE GENOMIC DNA]</scope>
    <source>
        <strain evidence="10 12">NBC 01769</strain>
    </source>
</reference>
<dbReference type="PROSITE" id="PS50943">
    <property type="entry name" value="HTH_CROC1"/>
    <property type="match status" value="1"/>
</dbReference>
<dbReference type="OrthoDB" id="3869980at2"/>
<evidence type="ECO:0000256" key="7">
    <source>
        <dbReference type="SAM" id="Phobius"/>
    </source>
</evidence>
<name>A0A561V0V6_9ACTN</name>
<dbReference type="EMBL" id="CP109114">
    <property type="protein sequence ID" value="WSC13767.1"/>
    <property type="molecule type" value="Genomic_DNA"/>
</dbReference>
<evidence type="ECO:0000313" key="12">
    <source>
        <dbReference type="Proteomes" id="UP001330827"/>
    </source>
</evidence>
<dbReference type="PANTHER" id="PTHR43133">
    <property type="entry name" value="RNA POLYMERASE ECF-TYPE SIGMA FACTO"/>
    <property type="match status" value="1"/>
</dbReference>
<keyword evidence="5" id="KW-0804">Transcription</keyword>
<dbReference type="EMBL" id="VIWW01000001">
    <property type="protein sequence ID" value="TWG05193.1"/>
    <property type="molecule type" value="Genomic_DNA"/>
</dbReference>
<dbReference type="RefSeq" id="WP_145765168.1">
    <property type="nucleotide sequence ID" value="NZ_CP109114.1"/>
</dbReference>
<evidence type="ECO:0000256" key="3">
    <source>
        <dbReference type="ARBA" id="ARBA00023082"/>
    </source>
</evidence>
<sequence length="417" mass="43667">MTQSTTGTAAAHPLPPPKELRRLREAKSLSEEQVAAAVGVTRATVRAWETGRTSPRGRKREAYARLIGTGDADALTPGAPNKWSTDDAARAAGAPPKTAPTAGSGRDTGSGSVAAAAAPATTAPADPAASAASAASETDAEIEAGPSAAEAFDALYRHSAAALFRQTYLLTGRRGLSREAVGKAFGLAWQRWPEVAVDRDPVGWVRAAAYDHAMAPWHRFRREHRHLDPPPEAPGPRALLDAMLALPPSYRRTLLLHDGVGLGLPETAAETEASTPAAAGRLMTARAAVAERVPEFAEPSTPAEQSALLHERLGALALAQPASSLPVPELIRTCSERKAQLWTRAAIAFTVLLIGLTLIALATAPRKYEPPRSPAQQVGGVPPLGGPQKLTPQTEKLQKKLGGELVHGPARLVPRAG</sequence>
<evidence type="ECO:0000313" key="11">
    <source>
        <dbReference type="Proteomes" id="UP000318186"/>
    </source>
</evidence>
<accession>A0A561V0V6</accession>
<feature type="compositionally biased region" description="Low complexity" evidence="6">
    <location>
        <begin position="114"/>
        <end position="137"/>
    </location>
</feature>
<keyword evidence="7" id="KW-0472">Membrane</keyword>
<comment type="similarity">
    <text evidence="1">Belongs to the sigma-70 factor family. ECF subfamily.</text>
</comment>
<feature type="compositionally biased region" description="Low complexity" evidence="6">
    <location>
        <begin position="90"/>
        <end position="105"/>
    </location>
</feature>
<keyword evidence="9" id="KW-0240">DNA-directed RNA polymerase</keyword>